<dbReference type="InterPro" id="IPR026674">
    <property type="entry name" value="FLACC1"/>
</dbReference>
<reference evidence="3 4" key="1">
    <citation type="submission" date="2021-02" db="EMBL/GenBank/DDBJ databases">
        <title>Safari Cat Assemblies.</title>
        <authorList>
            <person name="Bredemeyer K.R."/>
            <person name="Murphy W.J."/>
        </authorList>
    </citation>
    <scope>NUCLEOTIDE SEQUENCE [LARGE SCALE GENOMIC DNA]</scope>
</reference>
<reference evidence="3" key="3">
    <citation type="submission" date="2025-09" db="UniProtKB">
        <authorList>
            <consortium name="Ensembl"/>
        </authorList>
    </citation>
    <scope>IDENTIFICATION</scope>
    <source>
        <strain evidence="3">breed Abyssinian</strain>
    </source>
</reference>
<accession>A0ABI8A2M9</accession>
<keyword evidence="1" id="KW-0175">Coiled coil</keyword>
<dbReference type="PANTHER" id="PTHR21707">
    <property type="entry name" value="FLAGELLUM-ASSOCIATED COILED-COIL DOMAIN-CONTAINING PROTEIN 1"/>
    <property type="match status" value="1"/>
</dbReference>
<dbReference type="Proteomes" id="UP000823872">
    <property type="component" value="Chromosome C1"/>
</dbReference>
<proteinExistence type="predicted"/>
<reference evidence="3" key="2">
    <citation type="submission" date="2025-08" db="UniProtKB">
        <authorList>
            <consortium name="Ensembl"/>
        </authorList>
    </citation>
    <scope>IDENTIFICATION</scope>
    <source>
        <strain evidence="3">breed Abyssinian</strain>
    </source>
</reference>
<sequence>MYPNPLIYCTCWDPWNLGPRKLIKTPQPPRKTSTGKPKLTPLPSAAKKQNCVQPTAKPVVAPKGKLHLGKQEESNKPPYEVINVSPGYRLIRNREQISVTLGDEMFDKKKRSQSEIMDRVQISRTDIITDLQEQISELTVIIEQMNRDHQSAQKLLSDEMAVRCAEMQQNFENKNRELKEAHAAELSHLENNYKATLKAEKLAAQEKLDEMGKEYKYLKNMFHMYQDSIYDEMEDKWLKKKAEWEKDEKLEREKILLQQKHNMTKRFELESEEEKKKINDSYSTVFENFNREKEELLKQHEKDTLQLEELRKTKQAPCRREIDRHCCLLFFFFHCCLLKQVMEEELNAQSVILESLNTTLYQTQMELQREKATVGNLEKTLQTKLAETEEKFKYTIQLLTEENIHLRQKIIVKNEEIYKERSGRFLSMYENDSDNLEDDNNEKQEL</sequence>
<evidence type="ECO:0000256" key="1">
    <source>
        <dbReference type="SAM" id="Coils"/>
    </source>
</evidence>
<evidence type="ECO:0000313" key="3">
    <source>
        <dbReference type="Ensembl" id="ENSFCTP00005053465.1"/>
    </source>
</evidence>
<feature type="coiled-coil region" evidence="1">
    <location>
        <begin position="128"/>
        <end position="214"/>
    </location>
</feature>
<evidence type="ECO:0000256" key="2">
    <source>
        <dbReference type="SAM" id="MobiDB-lite"/>
    </source>
</evidence>
<evidence type="ECO:0000313" key="4">
    <source>
        <dbReference type="Proteomes" id="UP000823872"/>
    </source>
</evidence>
<dbReference type="PANTHER" id="PTHR21707:SF42">
    <property type="entry name" value="FLAGELLUM-ASSOCIATED COILED-COIL DOMAIN-CONTAINING PROTEIN 1"/>
    <property type="match status" value="1"/>
</dbReference>
<dbReference type="Ensembl" id="ENSFCTT00005076151.1">
    <property type="protein sequence ID" value="ENSFCTP00005053465.1"/>
    <property type="gene ID" value="ENSFCTG00005026822.1"/>
</dbReference>
<feature type="region of interest" description="Disordered" evidence="2">
    <location>
        <begin position="21"/>
        <end position="53"/>
    </location>
</feature>
<evidence type="ECO:0008006" key="5">
    <source>
        <dbReference type="Google" id="ProtNLM"/>
    </source>
</evidence>
<protein>
    <recommendedName>
        <fullName evidence="5">Flagellum associated containing coiled-coil domains 1</fullName>
    </recommendedName>
</protein>
<organism evidence="3 4">
    <name type="scientific">Felis catus</name>
    <name type="common">Cat</name>
    <name type="synonym">Felis silvestris catus</name>
    <dbReference type="NCBI Taxonomy" id="9685"/>
    <lineage>
        <taxon>Eukaryota</taxon>
        <taxon>Metazoa</taxon>
        <taxon>Chordata</taxon>
        <taxon>Craniata</taxon>
        <taxon>Vertebrata</taxon>
        <taxon>Euteleostomi</taxon>
        <taxon>Mammalia</taxon>
        <taxon>Eutheria</taxon>
        <taxon>Laurasiatheria</taxon>
        <taxon>Carnivora</taxon>
        <taxon>Feliformia</taxon>
        <taxon>Felidae</taxon>
        <taxon>Felinae</taxon>
        <taxon>Felis</taxon>
    </lineage>
</organism>
<name>A0ABI8A2M9_FELCA</name>
<dbReference type="GeneTree" id="ENSGT00400000022323"/>
<keyword evidence="4" id="KW-1185">Reference proteome</keyword>
<gene>
    <name evidence="3" type="primary">FLACC1</name>
</gene>